<evidence type="ECO:0000313" key="1">
    <source>
        <dbReference type="EMBL" id="KAJ6420284.1"/>
    </source>
</evidence>
<protein>
    <submittedName>
        <fullName evidence="1">Uncharacterized protein</fullName>
    </submittedName>
</protein>
<accession>A0AAD6P872</accession>
<proteinExistence type="predicted"/>
<dbReference type="Proteomes" id="UP001162972">
    <property type="component" value="Chromosome 7"/>
</dbReference>
<comment type="caution">
    <text evidence="1">The sequence shown here is derived from an EMBL/GenBank/DDBJ whole genome shotgun (WGS) entry which is preliminary data.</text>
</comment>
<dbReference type="AlphaFoldDB" id="A0AAD6P872"/>
<dbReference type="EMBL" id="JAPFFJ010000009">
    <property type="protein sequence ID" value="KAJ6420284.1"/>
    <property type="molecule type" value="Genomic_DNA"/>
</dbReference>
<organism evidence="1 2">
    <name type="scientific">Salix udensis</name>
    <dbReference type="NCBI Taxonomy" id="889485"/>
    <lineage>
        <taxon>Eukaryota</taxon>
        <taxon>Viridiplantae</taxon>
        <taxon>Streptophyta</taxon>
        <taxon>Embryophyta</taxon>
        <taxon>Tracheophyta</taxon>
        <taxon>Spermatophyta</taxon>
        <taxon>Magnoliopsida</taxon>
        <taxon>eudicotyledons</taxon>
        <taxon>Gunneridae</taxon>
        <taxon>Pentapetalae</taxon>
        <taxon>rosids</taxon>
        <taxon>fabids</taxon>
        <taxon>Malpighiales</taxon>
        <taxon>Salicaceae</taxon>
        <taxon>Saliceae</taxon>
        <taxon>Salix</taxon>
    </lineage>
</organism>
<name>A0AAD6P872_9ROSI</name>
<evidence type="ECO:0000313" key="2">
    <source>
        <dbReference type="Proteomes" id="UP001162972"/>
    </source>
</evidence>
<sequence length="100" mass="11189">MDCLFYAAPERKAKVFSRSYALRKAVKINTVEATQMIDGVYCNSSSALTIAPTSSVLPSRSAAKFQSHEDSLLHSKYQSFQAVYLLQCRVLRALDRILLV</sequence>
<gene>
    <name evidence="1" type="ORF">OIU84_030239</name>
</gene>
<keyword evidence="2" id="KW-1185">Reference proteome</keyword>
<reference evidence="1 2" key="1">
    <citation type="journal article" date="2023" name="Int. J. Mol. Sci.">
        <title>De Novo Assembly and Annotation of 11 Diverse Shrub Willow (Salix) Genomes Reveals Novel Gene Organization in Sex-Linked Regions.</title>
        <authorList>
            <person name="Hyden B."/>
            <person name="Feng K."/>
            <person name="Yates T.B."/>
            <person name="Jawdy S."/>
            <person name="Cereghino C."/>
            <person name="Smart L.B."/>
            <person name="Muchero W."/>
        </authorList>
    </citation>
    <scope>NUCLEOTIDE SEQUENCE [LARGE SCALE GENOMIC DNA]</scope>
    <source>
        <tissue evidence="1">Shoot tip</tissue>
    </source>
</reference>